<feature type="transmembrane region" description="Helical" evidence="7">
    <location>
        <begin position="151"/>
        <end position="167"/>
    </location>
</feature>
<feature type="transmembrane region" description="Helical" evidence="7">
    <location>
        <begin position="273"/>
        <end position="296"/>
    </location>
</feature>
<keyword evidence="5 7" id="KW-0472">Membrane</keyword>
<feature type="transmembrane region" description="Helical" evidence="7">
    <location>
        <begin position="207"/>
        <end position="227"/>
    </location>
</feature>
<feature type="transmembrane region" description="Helical" evidence="7">
    <location>
        <begin position="179"/>
        <end position="201"/>
    </location>
</feature>
<dbReference type="InterPro" id="IPR050539">
    <property type="entry name" value="ThrE_Dicarb/AminoAcid_Exp"/>
</dbReference>
<feature type="domain" description="Threonine/serine exporter-like N-terminal" evidence="8">
    <location>
        <begin position="21"/>
        <end position="262"/>
    </location>
</feature>
<dbReference type="GO" id="GO:0015744">
    <property type="term" value="P:succinate transport"/>
    <property type="evidence" value="ECO:0007669"/>
    <property type="project" value="TreeGrafter"/>
</dbReference>
<evidence type="ECO:0000256" key="7">
    <source>
        <dbReference type="SAM" id="Phobius"/>
    </source>
</evidence>
<feature type="domain" description="Threonine/Serine exporter ThrE" evidence="9">
    <location>
        <begin position="285"/>
        <end position="415"/>
    </location>
</feature>
<feature type="transmembrane region" description="Helical" evidence="7">
    <location>
        <begin position="239"/>
        <end position="261"/>
    </location>
</feature>
<dbReference type="EMBL" id="JRNT01000033">
    <property type="protein sequence ID" value="KGF46602.1"/>
    <property type="molecule type" value="Genomic_DNA"/>
</dbReference>
<evidence type="ECO:0000256" key="4">
    <source>
        <dbReference type="ARBA" id="ARBA00022989"/>
    </source>
</evidence>
<proteinExistence type="inferred from homology"/>
<evidence type="ECO:0000313" key="10">
    <source>
        <dbReference type="EMBL" id="KGF46602.1"/>
    </source>
</evidence>
<comment type="subcellular location">
    <subcellularLocation>
        <location evidence="1">Cell membrane</location>
        <topology evidence="1">Multi-pass membrane protein</topology>
    </subcellularLocation>
</comment>
<keyword evidence="11" id="KW-1185">Reference proteome</keyword>
<keyword evidence="3 7" id="KW-0812">Transmembrane</keyword>
<dbReference type="InterPro" id="IPR010619">
    <property type="entry name" value="ThrE-like_N"/>
</dbReference>
<dbReference type="InterPro" id="IPR024528">
    <property type="entry name" value="ThrE_2"/>
</dbReference>
<dbReference type="eggNOG" id="COG3610">
    <property type="taxonomic scope" value="Bacteria"/>
</dbReference>
<dbReference type="Proteomes" id="UP000029628">
    <property type="component" value="Unassembled WGS sequence"/>
</dbReference>
<feature type="transmembrane region" description="Helical" evidence="7">
    <location>
        <begin position="303"/>
        <end position="321"/>
    </location>
</feature>
<evidence type="ECO:0008006" key="12">
    <source>
        <dbReference type="Google" id="ProtNLM"/>
    </source>
</evidence>
<dbReference type="RefSeq" id="WP_038153062.1">
    <property type="nucleotide sequence ID" value="NZ_JRNT01000033.1"/>
</dbReference>
<name>A0A096BV33_9FIRM</name>
<keyword evidence="4 7" id="KW-1133">Transmembrane helix</keyword>
<dbReference type="Pfam" id="PF06738">
    <property type="entry name" value="ThrE"/>
    <property type="match status" value="1"/>
</dbReference>
<organism evidence="10 11">
    <name type="scientific">Veillonella montpellierensis DNF00314</name>
    <dbReference type="NCBI Taxonomy" id="1401067"/>
    <lineage>
        <taxon>Bacteria</taxon>
        <taxon>Bacillati</taxon>
        <taxon>Bacillota</taxon>
        <taxon>Negativicutes</taxon>
        <taxon>Veillonellales</taxon>
        <taxon>Veillonellaceae</taxon>
        <taxon>Veillonella</taxon>
    </lineage>
</organism>
<comment type="similarity">
    <text evidence="6">Belongs to the ThrE exporter (TC 2.A.79) family.</text>
</comment>
<comment type="caution">
    <text evidence="10">The sequence shown here is derived from an EMBL/GenBank/DDBJ whole genome shotgun (WGS) entry which is preliminary data.</text>
</comment>
<feature type="transmembrane region" description="Helical" evidence="7">
    <location>
        <begin position="396"/>
        <end position="417"/>
    </location>
</feature>
<evidence type="ECO:0000256" key="1">
    <source>
        <dbReference type="ARBA" id="ARBA00004651"/>
    </source>
</evidence>
<evidence type="ECO:0000256" key="6">
    <source>
        <dbReference type="ARBA" id="ARBA00034125"/>
    </source>
</evidence>
<dbReference type="PANTHER" id="PTHR34390:SF2">
    <property type="entry name" value="SUCCINATE TRANSPORTER SUBUNIT YJJP-RELATED"/>
    <property type="match status" value="1"/>
</dbReference>
<evidence type="ECO:0000313" key="11">
    <source>
        <dbReference type="Proteomes" id="UP000029628"/>
    </source>
</evidence>
<evidence type="ECO:0000256" key="3">
    <source>
        <dbReference type="ARBA" id="ARBA00022692"/>
    </source>
</evidence>
<accession>A0A096BV33</accession>
<dbReference type="GO" id="GO:0005886">
    <property type="term" value="C:plasma membrane"/>
    <property type="evidence" value="ECO:0007669"/>
    <property type="project" value="UniProtKB-SubCell"/>
</dbReference>
<evidence type="ECO:0000259" key="9">
    <source>
        <dbReference type="Pfam" id="PF12821"/>
    </source>
</evidence>
<evidence type="ECO:0000256" key="5">
    <source>
        <dbReference type="ARBA" id="ARBA00023136"/>
    </source>
</evidence>
<dbReference type="eggNOG" id="COG2966">
    <property type="taxonomic scope" value="Bacteria"/>
</dbReference>
<sequence length="445" mass="48385">MKETELFYEQPFTMIGRKMKLLVDTGRLLLEKGSDTNHLIRDVKRAAVFMGMHEDDVHVHVTHNTVMVAITTEDRSYTSFTKTTSHSVDMTKLSALSKLSWRALENRYTLDEYEAELERIEHIPSHYPLILRFLSAGMACAGFSILFGSSYLAAMITAICATIAYAMRRACEHLKFNGFINIAIAAFVATALAGFSCYVVGDTTTMTYAMICASLFLIPGVPLMNAVNDLLNGFTISGVGRAVFTLLIVGFLTFGIVVAIHLQPQGNISQLPILPTFVSPIHIIAGGISALGFSTLFNTPVRLLPFVTCGGALAVAIRNILLVSMSFGLVSASLVATIVISVVMIFLAKKGNTAVSVLSIPSVIPLIPGVLLYRFAYAIMQINGLDPNGFLQAEQAGFTGIITIFCMTIGVATPTLFGSSIMNRDKSERVHMLVEARRKHDSLHS</sequence>
<gene>
    <name evidence="10" type="ORF">HMPREF0872_07755</name>
</gene>
<feature type="transmembrane region" description="Helical" evidence="7">
    <location>
        <begin position="355"/>
        <end position="376"/>
    </location>
</feature>
<protein>
    <recommendedName>
        <fullName evidence="12">Threonine/serine exporter-like N-terminal domain-containing protein</fullName>
    </recommendedName>
</protein>
<feature type="transmembrane region" description="Helical" evidence="7">
    <location>
        <begin position="327"/>
        <end position="348"/>
    </location>
</feature>
<keyword evidence="2" id="KW-1003">Cell membrane</keyword>
<dbReference type="GO" id="GO:0022857">
    <property type="term" value="F:transmembrane transporter activity"/>
    <property type="evidence" value="ECO:0007669"/>
    <property type="project" value="InterPro"/>
</dbReference>
<evidence type="ECO:0000259" key="8">
    <source>
        <dbReference type="Pfam" id="PF06738"/>
    </source>
</evidence>
<dbReference type="Pfam" id="PF12821">
    <property type="entry name" value="ThrE_2"/>
    <property type="match status" value="1"/>
</dbReference>
<evidence type="ECO:0000256" key="2">
    <source>
        <dbReference type="ARBA" id="ARBA00022475"/>
    </source>
</evidence>
<reference evidence="10 11" key="1">
    <citation type="submission" date="2014-07" db="EMBL/GenBank/DDBJ databases">
        <authorList>
            <person name="McCorrison J."/>
            <person name="Sanka R."/>
            <person name="Torralba M."/>
            <person name="Gillis M."/>
            <person name="Haft D.H."/>
            <person name="Methe B."/>
            <person name="Sutton G."/>
            <person name="Nelson K.E."/>
        </authorList>
    </citation>
    <scope>NUCLEOTIDE SEQUENCE [LARGE SCALE GENOMIC DNA]</scope>
    <source>
        <strain evidence="10 11">DNF00314</strain>
    </source>
</reference>
<dbReference type="AlphaFoldDB" id="A0A096BV33"/>
<dbReference type="PANTHER" id="PTHR34390">
    <property type="entry name" value="UPF0442 PROTEIN YJJB-RELATED"/>
    <property type="match status" value="1"/>
</dbReference>